<evidence type="ECO:0000256" key="3">
    <source>
        <dbReference type="ARBA" id="ARBA00022989"/>
    </source>
</evidence>
<organism evidence="8 9">
    <name type="scientific">Salipiger thiooxidans</name>
    <dbReference type="NCBI Taxonomy" id="282683"/>
    <lineage>
        <taxon>Bacteria</taxon>
        <taxon>Pseudomonadati</taxon>
        <taxon>Pseudomonadota</taxon>
        <taxon>Alphaproteobacteria</taxon>
        <taxon>Rhodobacterales</taxon>
        <taxon>Roseobacteraceae</taxon>
        <taxon>Salipiger</taxon>
    </lineage>
</organism>
<evidence type="ECO:0000256" key="2">
    <source>
        <dbReference type="ARBA" id="ARBA00022692"/>
    </source>
</evidence>
<evidence type="ECO:0000313" key="8">
    <source>
        <dbReference type="EMBL" id="SDE12975.1"/>
    </source>
</evidence>
<dbReference type="Pfam" id="PF04357">
    <property type="entry name" value="TamB"/>
    <property type="match status" value="1"/>
</dbReference>
<sequence>MKRLLLLLPLLFCLCQPAQAQDDDEGTRLERLIEDALSSEGTQVTVRGFRGALSSQATMERMTIADEDGIWLTLENAELDWSRLALLRGRLQVDTLSAERLEVARTPTSNTEAPAPEASGQPFSLPDLPVSVNVGEFRVDRVELGAPLIGEPVVLTVSGAAQLADGDGNVELEVQRVDGPRDALTFAGSYANESRQLSLDLVLDEASGGLLTTKANLPGAPDLRLTLQGKGPIDDFTAALALATEGEDRFSGDITLQGSVGADHRFAADLSGDLRPLLPDEQRAFLGDNQLLRTSGVVEAAGAIELDTLELRTAAVDLTGAARIGADGWPERLALDGRIASEDGSPVTLAFTSDVTRIDEAVLTLSYDRAQGDGFTLEVLAQGIDRPELALREAKITGEGTISRNADSATPGEIAGQLQLAVDGLALADENLQSAAGDALEGALAYDWQQGNGFDLTDIDIAGAGISITGDVAFSGLAEGEDPAIEPNLAIRTDDIARFSGLAGRDLGGAAAFDLEARAEPVSGRFNVNLAGTATDLSADIPQVDGLLAGELRLALAAERNEQGTFLRNLDLDGDGIVMTASGELRTGASTGSFDLSLPDLSRVQDGMSGPLTVNGDLQESASAYTLDFTAAAPGRTALDGVLTATKDEAGAVESLTFNGTAASDELAAFAALAGRPLRGSVSFEGQGSYALDDGTASAIGALVTQDVGIGIPQADGLLEGRVTMNVNGSRSSEGIFLRTLEIDGPAITLDAQGQMVPDASTATFDLVLSDLAKVQDGMSGSAALKGDLQENGEAYVVNFSATGPGETAAQGVVTAGKTDAGEIATVAFDGTASARRLSAFAPLTGQALRGSLDFDGEGSYSLSDGSARADGTLTTQDLGLGIPTADQLIGGTGRAVVSASRDADGTITVQQFDLSTAEITASASGSLGQSGDSALTFDVALRDLGLLVEQLPGRATASGTVSATGTGPYQINTTLSAPGGTQAQVSGSIARSFDSANIAVNGNAPLSLANRIAEPNLLNGTARIDLRLDGPLAVSSLSGSVRVNGADIVLPGPALTLTGVDIDTQLGGGQAQLTVEGALSSGGSLRSQGTIGLTSPYNADLRVRLRDLLLQDRRLYQATASGNVTVQGPLLTGPAIGGWVEIEQAEIRIPETGLGPGSRSFTLTHVREPAPVRQTRLRAGLVETEQQGRGSSYTLPLDLEIRAPQQIFVRGRGLDAELGGSLTLTGTSADIVPSGQFELIRGRLDILGQRLVLEKAVLQLTGDFIPTIDVLATTEVESATVSVALKGEATSPEVTFSSNPARPEEEVLALLLFGRDLGELSALQALQIASAVNSLAGRGGEGIIGNLRQGFGLDDFDVTTDSEGNAGLRLGKYITEKIYTDVEVSSGESSINLNYQINRNIKAQTSATSDGDTTLGIFFEKDY</sequence>
<feature type="region of interest" description="Disordered" evidence="5">
    <location>
        <begin position="104"/>
        <end position="124"/>
    </location>
</feature>
<keyword evidence="9" id="KW-1185">Reference proteome</keyword>
<evidence type="ECO:0000256" key="5">
    <source>
        <dbReference type="SAM" id="MobiDB-lite"/>
    </source>
</evidence>
<dbReference type="RefSeq" id="WP_089954111.1">
    <property type="nucleotide sequence ID" value="NZ_FNAV01000001.1"/>
</dbReference>
<dbReference type="STRING" id="282683.SAMN04488105_10187"/>
<keyword evidence="6" id="KW-0732">Signal</keyword>
<comment type="subcellular location">
    <subcellularLocation>
        <location evidence="1">Membrane</location>
        <topology evidence="1">Single-pass membrane protein</topology>
    </subcellularLocation>
</comment>
<dbReference type="EMBL" id="FNAV01000001">
    <property type="protein sequence ID" value="SDE12975.1"/>
    <property type="molecule type" value="Genomic_DNA"/>
</dbReference>
<accession>A0A1G7AG11</accession>
<dbReference type="GO" id="GO:0009306">
    <property type="term" value="P:protein secretion"/>
    <property type="evidence" value="ECO:0007669"/>
    <property type="project" value="InterPro"/>
</dbReference>
<name>A0A1G7AG11_9RHOB</name>
<evidence type="ECO:0000256" key="4">
    <source>
        <dbReference type="ARBA" id="ARBA00023136"/>
    </source>
</evidence>
<gene>
    <name evidence="8" type="ORF">SAMN04488105_10187</name>
</gene>
<proteinExistence type="predicted"/>
<dbReference type="PANTHER" id="PTHR36985">
    <property type="entry name" value="TRANSLOCATION AND ASSEMBLY MODULE SUBUNIT TAMB"/>
    <property type="match status" value="1"/>
</dbReference>
<evidence type="ECO:0000256" key="1">
    <source>
        <dbReference type="ARBA" id="ARBA00004167"/>
    </source>
</evidence>
<evidence type="ECO:0000256" key="6">
    <source>
        <dbReference type="SAM" id="SignalP"/>
    </source>
</evidence>
<protein>
    <submittedName>
        <fullName evidence="8">Autotransporter secretion inner membrane protein TamB</fullName>
    </submittedName>
</protein>
<evidence type="ECO:0000259" key="7">
    <source>
        <dbReference type="Pfam" id="PF04357"/>
    </source>
</evidence>
<dbReference type="OrthoDB" id="7784409at2"/>
<feature type="domain" description="Translocation and assembly module TamB C-terminal" evidence="7">
    <location>
        <begin position="1077"/>
        <end position="1424"/>
    </location>
</feature>
<reference evidence="9" key="1">
    <citation type="submission" date="2016-10" db="EMBL/GenBank/DDBJ databases">
        <authorList>
            <person name="Varghese N."/>
            <person name="Submissions S."/>
        </authorList>
    </citation>
    <scope>NUCLEOTIDE SEQUENCE [LARGE SCALE GENOMIC DNA]</scope>
    <source>
        <strain evidence="9">DSM 10146</strain>
    </source>
</reference>
<feature type="chain" id="PRO_5011534610" evidence="6">
    <location>
        <begin position="21"/>
        <end position="1424"/>
    </location>
</feature>
<dbReference type="GO" id="GO:0005886">
    <property type="term" value="C:plasma membrane"/>
    <property type="evidence" value="ECO:0007669"/>
    <property type="project" value="InterPro"/>
</dbReference>
<dbReference type="PANTHER" id="PTHR36985:SF1">
    <property type="entry name" value="TRANSLOCATION AND ASSEMBLY MODULE SUBUNIT TAMB"/>
    <property type="match status" value="1"/>
</dbReference>
<keyword evidence="2" id="KW-0812">Transmembrane</keyword>
<feature type="signal peptide" evidence="6">
    <location>
        <begin position="1"/>
        <end position="20"/>
    </location>
</feature>
<dbReference type="Proteomes" id="UP000198994">
    <property type="component" value="Unassembled WGS sequence"/>
</dbReference>
<keyword evidence="4" id="KW-0472">Membrane</keyword>
<keyword evidence="3" id="KW-1133">Transmembrane helix</keyword>
<evidence type="ECO:0000313" key="9">
    <source>
        <dbReference type="Proteomes" id="UP000198994"/>
    </source>
</evidence>
<dbReference type="InterPro" id="IPR007452">
    <property type="entry name" value="TamB_C"/>
</dbReference>